<sequence length="755" mass="85181">MSVLFVLLYVSKGNVLRRCLSKRLNADDVAFLELFSRILIGRGNCPDEISKALKKGIELEWEDVYDLVNPFGDKRGRAFNSVWTFDLDKDILFLTKHDRLCSAPLRLARERILTLDDFEILKSQTETIAEEGLVPRLYWDLQPKVDDRKRAFLGRILRDLGHTWRHVLRAEMNNITFTKLAYAVIWIINLDFTVVERTGFEHVGGRGGPYVGVADLPPWDAPDETIVRVGTCWIFLARDIPKGIKMIREHVETRATMTGTATYAILTLRQIACCKVHDGELVYTRPEPLFSDTLPSDSAIDLLLWASDLHQAEPKPRRLSHLPIEIQDRILRQASISSVAAAKLGIELALGSPFSWAEQGRKIKLAEVLRHRTEASPVESQFFFDGLMSGLSYKCESMSNGFKVDMSSLPAPPHRNGAVLLSGIKMAQAANEHEGPLQADDGASLSHDSALAASFESGSYLTSLNSSVLNYKYQNGRRYHAFREGAYLVPNDDEEQDRMDLGHHIYRLVLGGDLFLAPIGDKVKRVLDLGTGTGIWAMDFADEYPEAEVLGTDLSPIQPPWTPPNCLFEVDDFESDWLFRQPFDFIHARELEGCISNNAQFFTRALQSLAPGGYLEMQAVHSEFKSDDNTKDRAENALLWMKTMVEGSAKFGKPLNVAPEWKKEMEDAGFVDVKQKILKVPIGSWPRDPKLKEIGKFQSVQEAQVITSYTPGIFSRVLGWSDEEIQVFMAKVKKDLSDPSIHIYLPVYFIWGRKP</sequence>
<evidence type="ECO:0008006" key="4">
    <source>
        <dbReference type="Google" id="ProtNLM"/>
    </source>
</evidence>
<dbReference type="SUPFAM" id="SSF53335">
    <property type="entry name" value="S-adenosyl-L-methionine-dependent methyltransferases"/>
    <property type="match status" value="1"/>
</dbReference>
<dbReference type="Proteomes" id="UP000760494">
    <property type="component" value="Unassembled WGS sequence"/>
</dbReference>
<dbReference type="Gene3D" id="3.40.50.150">
    <property type="entry name" value="Vaccinia Virus protein VP39"/>
    <property type="match status" value="1"/>
</dbReference>
<reference evidence="2" key="1">
    <citation type="submission" date="2019-05" db="EMBL/GenBank/DDBJ databases">
        <authorList>
            <person name="Piombo E."/>
        </authorList>
    </citation>
    <scope>NUCLEOTIDE SEQUENCE</scope>
    <source>
        <strain evidence="2">C2S</strain>
    </source>
</reference>
<dbReference type="AlphaFoldDB" id="A0A9Q9S046"/>
<proteinExistence type="inferred from homology"/>
<dbReference type="GO" id="GO:0008168">
    <property type="term" value="F:methyltransferase activity"/>
    <property type="evidence" value="ECO:0007669"/>
    <property type="project" value="TreeGrafter"/>
</dbReference>
<evidence type="ECO:0000313" key="3">
    <source>
        <dbReference type="Proteomes" id="UP000760494"/>
    </source>
</evidence>
<dbReference type="Pfam" id="PF13489">
    <property type="entry name" value="Methyltransf_23"/>
    <property type="match status" value="1"/>
</dbReference>
<dbReference type="PANTHER" id="PTHR43591:SF31">
    <property type="entry name" value="LAEA-LIKE, PUTATIVE (AFU_ORTHOLOGUE AFUA_8G01930)-RELATED"/>
    <property type="match status" value="1"/>
</dbReference>
<evidence type="ECO:0000313" key="2">
    <source>
        <dbReference type="EMBL" id="VTT83206.1"/>
    </source>
</evidence>
<protein>
    <recommendedName>
        <fullName evidence="4">TAM domain methyltransferase</fullName>
    </recommendedName>
</protein>
<gene>
    <name evidence="2" type="ORF">C2S_2938</name>
</gene>
<dbReference type="EMBL" id="CABFJX010000418">
    <property type="protein sequence ID" value="VTT83206.1"/>
    <property type="molecule type" value="Genomic_DNA"/>
</dbReference>
<name>A0A9Q9S046_FUSFU</name>
<organism evidence="2 3">
    <name type="scientific">Fusarium fujikuroi</name>
    <name type="common">Bakanae and foot rot disease fungus</name>
    <name type="synonym">Gibberella fujikuroi</name>
    <dbReference type="NCBI Taxonomy" id="5127"/>
    <lineage>
        <taxon>Eukaryota</taxon>
        <taxon>Fungi</taxon>
        <taxon>Dikarya</taxon>
        <taxon>Ascomycota</taxon>
        <taxon>Pezizomycotina</taxon>
        <taxon>Sordariomycetes</taxon>
        <taxon>Hypocreomycetidae</taxon>
        <taxon>Hypocreales</taxon>
        <taxon>Nectriaceae</taxon>
        <taxon>Fusarium</taxon>
        <taxon>Fusarium fujikuroi species complex</taxon>
    </lineage>
</organism>
<dbReference type="InterPro" id="IPR029063">
    <property type="entry name" value="SAM-dependent_MTases_sf"/>
</dbReference>
<evidence type="ECO:0000256" key="1">
    <source>
        <dbReference type="ARBA" id="ARBA00038158"/>
    </source>
</evidence>
<comment type="caution">
    <text evidence="2">The sequence shown here is derived from an EMBL/GenBank/DDBJ whole genome shotgun (WGS) entry which is preliminary data.</text>
</comment>
<comment type="similarity">
    <text evidence="1">Belongs to the methyltransferase superfamily. LaeA methyltransferase family.</text>
</comment>
<accession>A0A9Q9S046</accession>
<dbReference type="PANTHER" id="PTHR43591">
    <property type="entry name" value="METHYLTRANSFERASE"/>
    <property type="match status" value="1"/>
</dbReference>
<dbReference type="CDD" id="cd02440">
    <property type="entry name" value="AdoMet_MTases"/>
    <property type="match status" value="1"/>
</dbReference>